<feature type="transmembrane region" description="Helical" evidence="17">
    <location>
        <begin position="51"/>
        <end position="77"/>
    </location>
</feature>
<dbReference type="CTD" id="4540"/>
<evidence type="ECO:0000259" key="19">
    <source>
        <dbReference type="Pfam" id="PF00662"/>
    </source>
</evidence>
<feature type="transmembrane region" description="Helical" evidence="17">
    <location>
        <begin position="561"/>
        <end position="578"/>
    </location>
</feature>
<feature type="transmembrane region" description="Helical" evidence="17">
    <location>
        <begin position="7"/>
        <end position="31"/>
    </location>
</feature>
<dbReference type="EC" id="7.1.1.2" evidence="3 17"/>
<keyword evidence="5 17" id="KW-0813">Transport</keyword>
<evidence type="ECO:0000256" key="14">
    <source>
        <dbReference type="ARBA" id="ARBA00023128"/>
    </source>
</evidence>
<keyword evidence="8" id="KW-0999">Mitochondrion inner membrane</keyword>
<feature type="transmembrane region" description="Helical" evidence="17">
    <location>
        <begin position="307"/>
        <end position="324"/>
    </location>
</feature>
<dbReference type="Pfam" id="PF00361">
    <property type="entry name" value="Proton_antipo_M"/>
    <property type="match status" value="1"/>
</dbReference>
<evidence type="ECO:0000256" key="3">
    <source>
        <dbReference type="ARBA" id="ARBA00012944"/>
    </source>
</evidence>
<evidence type="ECO:0000256" key="1">
    <source>
        <dbReference type="ARBA" id="ARBA00003257"/>
    </source>
</evidence>
<keyword evidence="6" id="KW-0679">Respiratory chain</keyword>
<feature type="transmembrane region" description="Helical" evidence="17">
    <location>
        <begin position="246"/>
        <end position="268"/>
    </location>
</feature>
<feature type="transmembrane region" description="Helical" evidence="17">
    <location>
        <begin position="336"/>
        <end position="364"/>
    </location>
</feature>
<evidence type="ECO:0000256" key="16">
    <source>
        <dbReference type="ARBA" id="ARBA00049551"/>
    </source>
</evidence>
<organism evidence="21">
    <name type="scientific">Arctia plantaginis</name>
    <name type="common">Wood tiger moth</name>
    <name type="synonym">Phalaena plantaginis</name>
    <dbReference type="NCBI Taxonomy" id="874455"/>
    <lineage>
        <taxon>Eukaryota</taxon>
        <taxon>Metazoa</taxon>
        <taxon>Ecdysozoa</taxon>
        <taxon>Arthropoda</taxon>
        <taxon>Hexapoda</taxon>
        <taxon>Insecta</taxon>
        <taxon>Pterygota</taxon>
        <taxon>Neoptera</taxon>
        <taxon>Endopterygota</taxon>
        <taxon>Lepidoptera</taxon>
        <taxon>Glossata</taxon>
        <taxon>Ditrysia</taxon>
        <taxon>Noctuoidea</taxon>
        <taxon>Erebidae</taxon>
        <taxon>Arctiinae</taxon>
        <taxon>Arctia</taxon>
    </lineage>
</organism>
<feature type="transmembrane region" description="Helical" evidence="17">
    <location>
        <begin position="453"/>
        <end position="476"/>
    </location>
</feature>
<dbReference type="InterPro" id="IPR001516">
    <property type="entry name" value="Proton_antipo_N"/>
</dbReference>
<dbReference type="RefSeq" id="YP_010167001.1">
    <property type="nucleotide sequence ID" value="NC_057559.1"/>
</dbReference>
<evidence type="ECO:0000256" key="17">
    <source>
        <dbReference type="RuleBase" id="RU003404"/>
    </source>
</evidence>
<keyword evidence="13 17" id="KW-0830">Ubiquinone</keyword>
<dbReference type="GeneID" id="67273015"/>
<evidence type="ECO:0000256" key="15">
    <source>
        <dbReference type="ARBA" id="ARBA00023136"/>
    </source>
</evidence>
<evidence type="ECO:0000256" key="4">
    <source>
        <dbReference type="ARBA" id="ARBA00021096"/>
    </source>
</evidence>
<feature type="transmembrane region" description="Helical" evidence="17">
    <location>
        <begin position="384"/>
        <end position="406"/>
    </location>
</feature>
<keyword evidence="14 17" id="KW-0496">Mitochondrion</keyword>
<comment type="function">
    <text evidence="17">Core subunit of the mitochondrial membrane respiratory chain NADH dehydrogenase (Complex I) which catalyzes electron transfer from NADH through the respiratory chain, using ubiquinone as an electron acceptor. Essential for the catalytic activity and assembly of complex I.</text>
</comment>
<keyword evidence="15 17" id="KW-0472">Membrane</keyword>
<feature type="transmembrane region" description="Helical" evidence="17">
    <location>
        <begin position="220"/>
        <end position="240"/>
    </location>
</feature>
<sequence length="579" mass="67269">MNNMKYSICYISFFFLFMMSMINFMMMIYFIMNNMVIFLEWEIISFNSVMIVMSILLDWMSLLFMMFVFLISSVVIYYSKSYMSSELNLSRFIILVLLFVSSMMLLIISPNIISILLGWDGLGLVSYLLVIYYQNLKSYNAGMLTALSNRIGDVLILMVISWMMNYGSWNYIFYLEFMKNDWEMNMISSMIIMAAMTKSAQIPFSSWLPAAMAAPTPVSALVHSSTLVTAGVYLLIRFNYLLIDTFFLKSLLLLSGLTMFMAGISANYEFDLKKIIALSTLSQLGLMMSILSMGLPNLAFFHLLTHAMFKALLFMCAGVIIHLMSDMQDIRLMGGISMYIPLTSLCMNISNMALCGIPFLAGFYSKDLILEMVSFSNLNLLIFFLYYISTGLTMFYTIRLIMYLMVNDYNLISVYNLYDEDYIMLKSMFILLFMSVVSGSFLSWMIFSYPYMIYLPFNLKLMVIYVSFLGGMLGYMISNMSIYSINKFILTYNLSSFLSLMWFMPNLSTYGLSYYFLNFGQNLLKIVDMGWSEVYSGWGMMKIMKKYSVFYSFFEMNNLKIYLFSFILWMFLMLLMLLI</sequence>
<accession>A0A894K9P2</accession>
<keyword evidence="11 17" id="KW-1133">Transmembrane helix</keyword>
<feature type="domain" description="NADH dehydrogenase subunit 5 C-terminal" evidence="20">
    <location>
        <begin position="396"/>
        <end position="576"/>
    </location>
</feature>
<feature type="transmembrane region" description="Helical" evidence="17">
    <location>
        <begin position="154"/>
        <end position="174"/>
    </location>
</feature>
<evidence type="ECO:0000256" key="7">
    <source>
        <dbReference type="ARBA" id="ARBA00022692"/>
    </source>
</evidence>
<dbReference type="PRINTS" id="PR01435">
    <property type="entry name" value="NPOXDRDTASE5"/>
</dbReference>
<evidence type="ECO:0000256" key="10">
    <source>
        <dbReference type="ARBA" id="ARBA00022982"/>
    </source>
</evidence>
<evidence type="ECO:0000256" key="12">
    <source>
        <dbReference type="ARBA" id="ARBA00023027"/>
    </source>
</evidence>
<feature type="domain" description="NADH-Ubiquinone oxidoreductase (complex I) chain 5 N-terminal" evidence="19">
    <location>
        <begin position="44"/>
        <end position="92"/>
    </location>
</feature>
<dbReference type="GO" id="GO:0003954">
    <property type="term" value="F:NADH dehydrogenase activity"/>
    <property type="evidence" value="ECO:0007669"/>
    <property type="project" value="TreeGrafter"/>
</dbReference>
<evidence type="ECO:0000256" key="8">
    <source>
        <dbReference type="ARBA" id="ARBA00022792"/>
    </source>
</evidence>
<feature type="transmembrane region" description="Helical" evidence="17">
    <location>
        <begin position="427"/>
        <end position="447"/>
    </location>
</feature>
<keyword evidence="12 17" id="KW-0520">NAD</keyword>
<evidence type="ECO:0000256" key="11">
    <source>
        <dbReference type="ARBA" id="ARBA00022989"/>
    </source>
</evidence>
<geneLocation type="mitochondrion" evidence="21"/>
<evidence type="ECO:0000256" key="5">
    <source>
        <dbReference type="ARBA" id="ARBA00022448"/>
    </source>
</evidence>
<dbReference type="Pfam" id="PF00662">
    <property type="entry name" value="Proton_antipo_N"/>
    <property type="match status" value="1"/>
</dbReference>
<evidence type="ECO:0000256" key="9">
    <source>
        <dbReference type="ARBA" id="ARBA00022967"/>
    </source>
</evidence>
<evidence type="ECO:0000313" key="21">
    <source>
        <dbReference type="EMBL" id="QRW36443.1"/>
    </source>
</evidence>
<evidence type="ECO:0000256" key="6">
    <source>
        <dbReference type="ARBA" id="ARBA00022660"/>
    </source>
</evidence>
<dbReference type="InterPro" id="IPR010934">
    <property type="entry name" value="NADH_DH_su5_C"/>
</dbReference>
<dbReference type="GO" id="GO:0005743">
    <property type="term" value="C:mitochondrial inner membrane"/>
    <property type="evidence" value="ECO:0007669"/>
    <property type="project" value="UniProtKB-SubCell"/>
</dbReference>
<feature type="transmembrane region" description="Helical" evidence="17">
    <location>
        <begin position="89"/>
        <end position="108"/>
    </location>
</feature>
<dbReference type="GO" id="GO:0008137">
    <property type="term" value="F:NADH dehydrogenase (ubiquinone) activity"/>
    <property type="evidence" value="ECO:0007669"/>
    <property type="project" value="UniProtKB-EC"/>
</dbReference>
<dbReference type="Pfam" id="PF06455">
    <property type="entry name" value="NADH5_C"/>
    <property type="match status" value="1"/>
</dbReference>
<protein>
    <recommendedName>
        <fullName evidence="4 17">NADH-ubiquinone oxidoreductase chain 5</fullName>
        <ecNumber evidence="3 17">7.1.1.2</ecNumber>
    </recommendedName>
</protein>
<comment type="catalytic activity">
    <reaction evidence="16 17">
        <text>a ubiquinone + NADH + 5 H(+)(in) = a ubiquinol + NAD(+) + 4 H(+)(out)</text>
        <dbReference type="Rhea" id="RHEA:29091"/>
        <dbReference type="Rhea" id="RHEA-COMP:9565"/>
        <dbReference type="Rhea" id="RHEA-COMP:9566"/>
        <dbReference type="ChEBI" id="CHEBI:15378"/>
        <dbReference type="ChEBI" id="CHEBI:16389"/>
        <dbReference type="ChEBI" id="CHEBI:17976"/>
        <dbReference type="ChEBI" id="CHEBI:57540"/>
        <dbReference type="ChEBI" id="CHEBI:57945"/>
        <dbReference type="EC" id="7.1.1.2"/>
    </reaction>
</comment>
<feature type="domain" description="NADH:quinone oxidoreductase/Mrp antiporter transmembrane" evidence="18">
    <location>
        <begin position="109"/>
        <end position="389"/>
    </location>
</feature>
<keyword evidence="7 17" id="KW-0812">Transmembrane</keyword>
<name>A0A894K9P2_ARCPL</name>
<comment type="function">
    <text evidence="1">Core subunit of the mitochondrial membrane respiratory chain NADH dehydrogenase (Complex I) that is believed to belong to the minimal assembly required for catalysis. Complex I functions in the transfer of electrons from NADH to the respiratory chain. The immediate electron acceptor for the enzyme is believed to be ubiquinone.</text>
</comment>
<dbReference type="PRINTS" id="PR01434">
    <property type="entry name" value="NADHDHGNASE5"/>
</dbReference>
<dbReference type="AlphaFoldDB" id="A0A894K9P2"/>
<dbReference type="GO" id="GO:0015990">
    <property type="term" value="P:electron transport coupled proton transport"/>
    <property type="evidence" value="ECO:0007669"/>
    <property type="project" value="TreeGrafter"/>
</dbReference>
<dbReference type="PANTHER" id="PTHR42829">
    <property type="entry name" value="NADH-UBIQUINONE OXIDOREDUCTASE CHAIN 5"/>
    <property type="match status" value="1"/>
</dbReference>
<comment type="similarity">
    <text evidence="17">Belongs to the complex I subunit 5 family.</text>
</comment>
<dbReference type="GO" id="GO:0042773">
    <property type="term" value="P:ATP synthesis coupled electron transport"/>
    <property type="evidence" value="ECO:0007669"/>
    <property type="project" value="InterPro"/>
</dbReference>
<evidence type="ECO:0000256" key="13">
    <source>
        <dbReference type="ARBA" id="ARBA00023075"/>
    </source>
</evidence>
<gene>
    <name evidence="21" type="primary">ND5</name>
</gene>
<dbReference type="InterPro" id="IPR003945">
    <property type="entry name" value="NU5C-like"/>
</dbReference>
<comment type="subcellular location">
    <subcellularLocation>
        <location evidence="2">Mitochondrion inner membrane</location>
        <topology evidence="2">Multi-pass membrane protein</topology>
    </subcellularLocation>
</comment>
<keyword evidence="10" id="KW-0249">Electron transport</keyword>
<feature type="transmembrane region" description="Helical" evidence="17">
    <location>
        <begin position="114"/>
        <end position="133"/>
    </location>
</feature>
<evidence type="ECO:0000259" key="20">
    <source>
        <dbReference type="Pfam" id="PF06455"/>
    </source>
</evidence>
<evidence type="ECO:0000256" key="2">
    <source>
        <dbReference type="ARBA" id="ARBA00004448"/>
    </source>
</evidence>
<keyword evidence="9" id="KW-1278">Translocase</keyword>
<proteinExistence type="inferred from homology"/>
<dbReference type="PANTHER" id="PTHR42829:SF2">
    <property type="entry name" value="NADH-UBIQUINONE OXIDOREDUCTASE CHAIN 5"/>
    <property type="match status" value="1"/>
</dbReference>
<dbReference type="EMBL" id="MW394229">
    <property type="protein sequence ID" value="QRW36443.1"/>
    <property type="molecule type" value="Genomic_DNA"/>
</dbReference>
<reference evidence="21" key="1">
    <citation type="submission" date="2020-12" db="EMBL/GenBank/DDBJ databases">
        <title>The complete mitochondrial genome of the wood tiger moth (Arctia plantaginis) and phylogenetic analysis within Erebidae.</title>
        <authorList>
            <person name="Galarza J.A."/>
        </authorList>
    </citation>
    <scope>NUCLEOTIDE SEQUENCE</scope>
    <source>
        <tissue evidence="21">Whole larva</tissue>
    </source>
</reference>
<dbReference type="InterPro" id="IPR001750">
    <property type="entry name" value="ND/Mrp_TM"/>
</dbReference>
<evidence type="ECO:0000259" key="18">
    <source>
        <dbReference type="Pfam" id="PF00361"/>
    </source>
</evidence>